<dbReference type="Proteomes" id="UP000600774">
    <property type="component" value="Unassembled WGS sequence"/>
</dbReference>
<name>A0A832SJN0_9EURY</name>
<organism evidence="1 2">
    <name type="scientific">Methanosarcina acetivorans</name>
    <dbReference type="NCBI Taxonomy" id="2214"/>
    <lineage>
        <taxon>Archaea</taxon>
        <taxon>Methanobacteriati</taxon>
        <taxon>Methanobacteriota</taxon>
        <taxon>Stenosarchaea group</taxon>
        <taxon>Methanomicrobia</taxon>
        <taxon>Methanosarcinales</taxon>
        <taxon>Methanosarcinaceae</taxon>
        <taxon>Methanosarcina</taxon>
    </lineage>
</organism>
<evidence type="ECO:0000313" key="2">
    <source>
        <dbReference type="Proteomes" id="UP000600774"/>
    </source>
</evidence>
<dbReference type="AlphaFoldDB" id="A0A832SJN0"/>
<dbReference type="EMBL" id="DUJU01000059">
    <property type="protein sequence ID" value="HIH93495.1"/>
    <property type="molecule type" value="Genomic_DNA"/>
</dbReference>
<evidence type="ECO:0000313" key="1">
    <source>
        <dbReference type="EMBL" id="HIH93495.1"/>
    </source>
</evidence>
<accession>A0A832SJN0</accession>
<proteinExistence type="predicted"/>
<comment type="caution">
    <text evidence="1">The sequence shown here is derived from an EMBL/GenBank/DDBJ whole genome shotgun (WGS) entry which is preliminary data.</text>
</comment>
<reference evidence="1" key="1">
    <citation type="journal article" date="2020" name="bioRxiv">
        <title>A rank-normalized archaeal taxonomy based on genome phylogeny resolves widespread incomplete and uneven classifications.</title>
        <authorList>
            <person name="Rinke C."/>
            <person name="Chuvochina M."/>
            <person name="Mussig A.J."/>
            <person name="Chaumeil P.-A."/>
            <person name="Waite D.W."/>
            <person name="Whitman W.B."/>
            <person name="Parks D.H."/>
            <person name="Hugenholtz P."/>
        </authorList>
    </citation>
    <scope>NUCLEOTIDE SEQUENCE</scope>
    <source>
        <strain evidence="1">UBA8876</strain>
    </source>
</reference>
<dbReference type="GeneID" id="24782793"/>
<dbReference type="RefSeq" id="WP_048065225.1">
    <property type="nucleotide sequence ID" value="NZ_DUJU01000059.1"/>
</dbReference>
<protein>
    <submittedName>
        <fullName evidence="1">Uncharacterized protein</fullName>
    </submittedName>
</protein>
<gene>
    <name evidence="1" type="ORF">HA338_05475</name>
</gene>
<sequence length="61" mass="6838">MHGNDPTGRIYSEVLLVLNLILLCELVENLPCLFIFELPLDVRKPSGINQQPTVFVVESTV</sequence>